<feature type="non-terminal residue" evidence="5">
    <location>
        <position position="338"/>
    </location>
</feature>
<dbReference type="Gene3D" id="3.40.50.1100">
    <property type="match status" value="2"/>
</dbReference>
<dbReference type="Proteomes" id="UP000320781">
    <property type="component" value="Unassembled WGS sequence"/>
</dbReference>
<comment type="caution">
    <text evidence="5">The sequence shown here is derived from an EMBL/GenBank/DDBJ whole genome shotgun (WGS) entry which is preliminary data.</text>
</comment>
<reference evidence="5 6" key="1">
    <citation type="submission" date="2019-03" db="EMBL/GenBank/DDBJ databases">
        <title>Metabolic potential of uncultured bacteria and archaea associated with petroleum seepage in deep-sea sediments.</title>
        <authorList>
            <person name="Dong X."/>
            <person name="Hubert C."/>
        </authorList>
    </citation>
    <scope>NUCLEOTIDE SEQUENCE [LARGE SCALE GENOMIC DNA]</scope>
    <source>
        <strain evidence="5">E44_bin92</strain>
    </source>
</reference>
<evidence type="ECO:0000313" key="6">
    <source>
        <dbReference type="Proteomes" id="UP000320781"/>
    </source>
</evidence>
<dbReference type="GO" id="GO:0030170">
    <property type="term" value="F:pyridoxal phosphate binding"/>
    <property type="evidence" value="ECO:0007669"/>
    <property type="project" value="InterPro"/>
</dbReference>
<feature type="domain" description="Tryptophan synthase beta chain-like PALP" evidence="4">
    <location>
        <begin position="64"/>
        <end position="338"/>
    </location>
</feature>
<dbReference type="EMBL" id="SOKU01000040">
    <property type="protein sequence ID" value="TES86832.1"/>
    <property type="molecule type" value="Genomic_DNA"/>
</dbReference>
<dbReference type="GO" id="GO:0003941">
    <property type="term" value="F:L-serine ammonia-lyase activity"/>
    <property type="evidence" value="ECO:0007669"/>
    <property type="project" value="TreeGrafter"/>
</dbReference>
<dbReference type="Pfam" id="PF00291">
    <property type="entry name" value="PALP"/>
    <property type="match status" value="1"/>
</dbReference>
<accession>A0A523QM15</accession>
<evidence type="ECO:0000256" key="1">
    <source>
        <dbReference type="ARBA" id="ARBA00001933"/>
    </source>
</evidence>
<keyword evidence="2" id="KW-0663">Pyridoxal phosphate</keyword>
<proteinExistence type="predicted"/>
<dbReference type="GO" id="GO:0006565">
    <property type="term" value="P:L-serine catabolic process"/>
    <property type="evidence" value="ECO:0007669"/>
    <property type="project" value="TreeGrafter"/>
</dbReference>
<protein>
    <submittedName>
        <fullName evidence="5">Pyridoxal-phosphate dependent enzyme</fullName>
    </submittedName>
</protein>
<evidence type="ECO:0000313" key="5">
    <source>
        <dbReference type="EMBL" id="TES86832.1"/>
    </source>
</evidence>
<keyword evidence="3" id="KW-0456">Lyase</keyword>
<dbReference type="InterPro" id="IPR001926">
    <property type="entry name" value="TrpB-like_PALP"/>
</dbReference>
<name>A0A523QM15_UNCAE</name>
<evidence type="ECO:0000256" key="2">
    <source>
        <dbReference type="ARBA" id="ARBA00022898"/>
    </source>
</evidence>
<dbReference type="GO" id="GO:0009097">
    <property type="term" value="P:isoleucine biosynthetic process"/>
    <property type="evidence" value="ECO:0007669"/>
    <property type="project" value="TreeGrafter"/>
</dbReference>
<dbReference type="InterPro" id="IPR036052">
    <property type="entry name" value="TrpB-like_PALP_sf"/>
</dbReference>
<evidence type="ECO:0000256" key="3">
    <source>
        <dbReference type="ARBA" id="ARBA00023239"/>
    </source>
</evidence>
<dbReference type="PROSITE" id="PS00165">
    <property type="entry name" value="DEHYDRATASE_SER_THR"/>
    <property type="match status" value="1"/>
</dbReference>
<dbReference type="GO" id="GO:0006567">
    <property type="term" value="P:L-threonine catabolic process"/>
    <property type="evidence" value="ECO:0007669"/>
    <property type="project" value="TreeGrafter"/>
</dbReference>
<evidence type="ECO:0000259" key="4">
    <source>
        <dbReference type="Pfam" id="PF00291"/>
    </source>
</evidence>
<gene>
    <name evidence="5" type="ORF">E3J95_00970</name>
</gene>
<sequence length="338" mass="38053">MELWCRACRRKYGINEPIWRCGCGSPLDVHIDSQFPRDRIVKRRPNLWRYREALPLEDEVRVVSFDEGFTPLIFRNFRGFRVAFKLEYLFPTGSFKDRGASLLVSKVRELGIQEVVEDSSGNAAAAIAAYCAASGITCHIYVPETASSSKLTQIRMYGARLVKVPGSRQDTARAAFEAAEKSYYASHYWNPFFFQGTKTFAFEVWEQLGFRVPHNLIIPVGHGTLLLGAHFGFQELKASGMVKETPRIFAVQSENCCPLFRVFHEGLTYLPQIAKKESLAEGIGISQPLRWKQILEAVKSSQGTFLKVSEEEIVSSLRELSHQGFFLEPTSAVAPAAL</sequence>
<dbReference type="PANTHER" id="PTHR48078:SF6">
    <property type="entry name" value="L-THREONINE DEHYDRATASE CATABOLIC TDCB"/>
    <property type="match status" value="1"/>
</dbReference>
<organism evidence="5 6">
    <name type="scientific">Aerophobetes bacterium</name>
    <dbReference type="NCBI Taxonomy" id="2030807"/>
    <lineage>
        <taxon>Bacteria</taxon>
        <taxon>Candidatus Aerophobota</taxon>
    </lineage>
</organism>
<dbReference type="SUPFAM" id="SSF53686">
    <property type="entry name" value="Tryptophan synthase beta subunit-like PLP-dependent enzymes"/>
    <property type="match status" value="1"/>
</dbReference>
<dbReference type="AlphaFoldDB" id="A0A523QM15"/>
<dbReference type="CDD" id="cd01563">
    <property type="entry name" value="Thr-synth_1"/>
    <property type="match status" value="1"/>
</dbReference>
<dbReference type="PANTHER" id="PTHR48078">
    <property type="entry name" value="THREONINE DEHYDRATASE, MITOCHONDRIAL-RELATED"/>
    <property type="match status" value="1"/>
</dbReference>
<dbReference type="InterPro" id="IPR000634">
    <property type="entry name" value="Ser/Thr_deHydtase_PyrdxlP-BS"/>
</dbReference>
<dbReference type="GO" id="GO:0004794">
    <property type="term" value="F:threonine deaminase activity"/>
    <property type="evidence" value="ECO:0007669"/>
    <property type="project" value="TreeGrafter"/>
</dbReference>
<dbReference type="InterPro" id="IPR050147">
    <property type="entry name" value="Ser/Thr_Dehydratase"/>
</dbReference>
<comment type="cofactor">
    <cofactor evidence="1">
        <name>pyridoxal 5'-phosphate</name>
        <dbReference type="ChEBI" id="CHEBI:597326"/>
    </cofactor>
</comment>